<dbReference type="AlphaFoldDB" id="A0A937XDP7"/>
<evidence type="ECO:0000256" key="2">
    <source>
        <dbReference type="SAM" id="SignalP"/>
    </source>
</evidence>
<gene>
    <name evidence="3" type="ORF">FJY75_11935</name>
</gene>
<feature type="region of interest" description="Disordered" evidence="1">
    <location>
        <begin position="33"/>
        <end position="53"/>
    </location>
</feature>
<feature type="chain" id="PRO_5036828921" description="Peptidase C-terminal archaeal/bacterial domain-containing protein" evidence="2">
    <location>
        <begin position="19"/>
        <end position="352"/>
    </location>
</feature>
<reference evidence="3" key="1">
    <citation type="submission" date="2019-03" db="EMBL/GenBank/DDBJ databases">
        <title>Lake Tanganyika Metagenome-Assembled Genomes (MAGs).</title>
        <authorList>
            <person name="Tran P."/>
        </authorList>
    </citation>
    <scope>NUCLEOTIDE SEQUENCE</scope>
    <source>
        <strain evidence="3">M_DeepCast_400m_m2_100</strain>
    </source>
</reference>
<dbReference type="Proteomes" id="UP000748308">
    <property type="component" value="Unassembled WGS sequence"/>
</dbReference>
<feature type="signal peptide" evidence="2">
    <location>
        <begin position="1"/>
        <end position="18"/>
    </location>
</feature>
<accession>A0A937XDP7</accession>
<protein>
    <recommendedName>
        <fullName evidence="5">Peptidase C-terminal archaeal/bacterial domain-containing protein</fullName>
    </recommendedName>
</protein>
<proteinExistence type="predicted"/>
<feature type="compositionally biased region" description="Pro residues" evidence="1">
    <location>
        <begin position="33"/>
        <end position="46"/>
    </location>
</feature>
<dbReference type="EMBL" id="VGIY01000396">
    <property type="protein sequence ID" value="MBM3318551.1"/>
    <property type="molecule type" value="Genomic_DNA"/>
</dbReference>
<dbReference type="Gene3D" id="2.60.120.380">
    <property type="match status" value="1"/>
</dbReference>
<evidence type="ECO:0000256" key="1">
    <source>
        <dbReference type="SAM" id="MobiDB-lite"/>
    </source>
</evidence>
<name>A0A937XDP7_UNCEI</name>
<organism evidence="3 4">
    <name type="scientific">Eiseniibacteriota bacterium</name>
    <dbReference type="NCBI Taxonomy" id="2212470"/>
    <lineage>
        <taxon>Bacteria</taxon>
        <taxon>Candidatus Eiseniibacteriota</taxon>
    </lineage>
</organism>
<evidence type="ECO:0000313" key="4">
    <source>
        <dbReference type="Proteomes" id="UP000748308"/>
    </source>
</evidence>
<evidence type="ECO:0000313" key="3">
    <source>
        <dbReference type="EMBL" id="MBM3318551.1"/>
    </source>
</evidence>
<evidence type="ECO:0008006" key="5">
    <source>
        <dbReference type="Google" id="ProtNLM"/>
    </source>
</evidence>
<keyword evidence="2" id="KW-0732">Signal</keyword>
<comment type="caution">
    <text evidence="3">The sequence shown here is derived from an EMBL/GenBank/DDBJ whole genome shotgun (WGS) entry which is preliminary data.</text>
</comment>
<sequence>MRTLVLICLVSWLSAASADDGLSVANAGPVMPPKPAVDGAPPPPPPEEPRIQGDTVADPFIIPALPFSAAGSTCGFINDYDAVCPYTGSTSPDVVYKYVPATTTYVSIDLCNSTYDTKVYVFENTVGSVIACNDDYCEWQSYLADVPMTPGNTYYIVVDGYGGSCGYYSLELWIISGGCYIECPAGSMPEGEPVCYPNYLDTYNPGCNGVPPLFQVLEPGCGDIVICGTTGVYLFGTTLYRDTDWFELDLTEPSQICLAGDAEVPAYFFIIDGRYGCEGLAIVASATAGPCIVMSGLCHYCDAGTWWTWAGPVGWDHTYWCGSQYYMEIAGYTGGSSPALGTTWGSVKGLFR</sequence>